<reference evidence="13 14" key="1">
    <citation type="submission" date="2019-12" db="EMBL/GenBank/DDBJ databases">
        <title>Isolation and characterization of three novel carbon monoxide-oxidizing members of Halobacteria from salione crusts and soils.</title>
        <authorList>
            <person name="Myers M.R."/>
            <person name="King G.M."/>
        </authorList>
    </citation>
    <scope>NUCLEOTIDE SEQUENCE [LARGE SCALE GENOMIC DNA]</scope>
    <source>
        <strain evidence="13 14">WSH3</strain>
    </source>
</reference>
<dbReference type="OrthoDB" id="28389at2157"/>
<dbReference type="InterPro" id="IPR022919">
    <property type="entry name" value="Pept_M48_protease_HtpX"/>
</dbReference>
<feature type="transmembrane region" description="Helical" evidence="11">
    <location>
        <begin position="213"/>
        <end position="236"/>
    </location>
</feature>
<comment type="subcellular location">
    <subcellularLocation>
        <location evidence="11">Cell membrane</location>
        <topology evidence="11">Multi-pass membrane protein</topology>
    </subcellularLocation>
</comment>
<keyword evidence="5 11" id="KW-0479">Metal-binding</keyword>
<evidence type="ECO:0000256" key="2">
    <source>
        <dbReference type="ARBA" id="ARBA00022475"/>
    </source>
</evidence>
<evidence type="ECO:0000256" key="5">
    <source>
        <dbReference type="ARBA" id="ARBA00022723"/>
    </source>
</evidence>
<dbReference type="PANTHER" id="PTHR43221">
    <property type="entry name" value="PROTEASE HTPX"/>
    <property type="match status" value="1"/>
</dbReference>
<sequence length="345" mass="36405">MEWETDRSLQLRMAATLGLIAVLPLAFTFTLTAALNYVVLPMASEGGSTPQIGYDPLLVLALTGIGIGLAAVSGDRLALNSTGAQTVSAEEYPNLHARLQRLAATADLPKPEVAVIDSDAPNAFATGSLRGGHTVAVTTGLLDSLDGDELDAVLAHELSHVHNRDATVMSIAYLLPTLTYLVSKTMFGLLHVLSRVLIFTPGHGGGRDRDSGGRAILVVVAAAVVTITVSAVFWLASNVLFRILSQYREYAADRGSAAITGDPAALASALAVIDGEMAAMPGQDLRDLDGGAEALYIYSIDTPLFDDEDDTIADDLLSQELFPASHPPTDERIERLQELAGDLET</sequence>
<dbReference type="InterPro" id="IPR001915">
    <property type="entry name" value="Peptidase_M48"/>
</dbReference>
<dbReference type="GO" id="GO:0004222">
    <property type="term" value="F:metalloendopeptidase activity"/>
    <property type="evidence" value="ECO:0007669"/>
    <property type="project" value="UniProtKB-UniRule"/>
</dbReference>
<feature type="binding site" evidence="11">
    <location>
        <position position="160"/>
    </location>
    <ligand>
        <name>Zn(2+)</name>
        <dbReference type="ChEBI" id="CHEBI:29105"/>
        <note>catalytic</note>
    </ligand>
</feature>
<dbReference type="AlphaFoldDB" id="A0A6B0SYD3"/>
<organism evidence="13 14">
    <name type="scientific">Halovenus carboxidivorans</name>
    <dbReference type="NCBI Taxonomy" id="2692199"/>
    <lineage>
        <taxon>Archaea</taxon>
        <taxon>Methanobacteriati</taxon>
        <taxon>Methanobacteriota</taxon>
        <taxon>Stenosarchaea group</taxon>
        <taxon>Halobacteria</taxon>
        <taxon>Halobacteriales</taxon>
        <taxon>Haloarculaceae</taxon>
        <taxon>Halovenus</taxon>
    </lineage>
</organism>
<keyword evidence="10 11" id="KW-0472">Membrane</keyword>
<dbReference type="EC" id="3.4.24.-" evidence="11"/>
<feature type="domain" description="Peptidase M48" evidence="12">
    <location>
        <begin position="93"/>
        <end position="339"/>
    </location>
</feature>
<evidence type="ECO:0000256" key="1">
    <source>
        <dbReference type="ARBA" id="ARBA00009779"/>
    </source>
</evidence>
<feature type="transmembrane region" description="Helical" evidence="11">
    <location>
        <begin position="52"/>
        <end position="72"/>
    </location>
</feature>
<evidence type="ECO:0000256" key="3">
    <source>
        <dbReference type="ARBA" id="ARBA00022670"/>
    </source>
</evidence>
<comment type="cofactor">
    <cofactor evidence="11">
        <name>Zn(2+)</name>
        <dbReference type="ChEBI" id="CHEBI:29105"/>
    </cofactor>
    <text evidence="11">Binds 1 zinc ion per subunit.</text>
</comment>
<evidence type="ECO:0000256" key="8">
    <source>
        <dbReference type="ARBA" id="ARBA00022989"/>
    </source>
</evidence>
<dbReference type="CDD" id="cd07327">
    <property type="entry name" value="M48B_HtpX_like"/>
    <property type="match status" value="1"/>
</dbReference>
<dbReference type="RefSeq" id="WP_159762331.1">
    <property type="nucleotide sequence ID" value="NZ_WUUT01000001.1"/>
</dbReference>
<dbReference type="Pfam" id="PF01435">
    <property type="entry name" value="Peptidase_M48"/>
    <property type="match status" value="1"/>
</dbReference>
<feature type="binding site" evidence="11">
    <location>
        <position position="156"/>
    </location>
    <ligand>
        <name>Zn(2+)</name>
        <dbReference type="ChEBI" id="CHEBI:29105"/>
        <note>catalytic</note>
    </ligand>
</feature>
<dbReference type="GO" id="GO:0008270">
    <property type="term" value="F:zinc ion binding"/>
    <property type="evidence" value="ECO:0007669"/>
    <property type="project" value="UniProtKB-UniRule"/>
</dbReference>
<proteinExistence type="inferred from homology"/>
<dbReference type="PANTHER" id="PTHR43221:SF2">
    <property type="entry name" value="PROTEASE HTPX HOMOLOG"/>
    <property type="match status" value="1"/>
</dbReference>
<dbReference type="EMBL" id="WUUT01000001">
    <property type="protein sequence ID" value="MXR50177.1"/>
    <property type="molecule type" value="Genomic_DNA"/>
</dbReference>
<evidence type="ECO:0000256" key="6">
    <source>
        <dbReference type="ARBA" id="ARBA00022801"/>
    </source>
</evidence>
<feature type="transmembrane region" description="Helical" evidence="11">
    <location>
        <begin position="171"/>
        <end position="193"/>
    </location>
</feature>
<dbReference type="HAMAP" id="MF_00188">
    <property type="entry name" value="Pept_M48_protease_HtpX"/>
    <property type="match status" value="1"/>
</dbReference>
<dbReference type="GO" id="GO:0006508">
    <property type="term" value="P:proteolysis"/>
    <property type="evidence" value="ECO:0007669"/>
    <property type="project" value="UniProtKB-KW"/>
</dbReference>
<evidence type="ECO:0000256" key="4">
    <source>
        <dbReference type="ARBA" id="ARBA00022692"/>
    </source>
</evidence>
<gene>
    <name evidence="11" type="primary">htpX</name>
    <name evidence="13" type="ORF">GRX03_00945</name>
</gene>
<name>A0A6B0SYD3_9EURY</name>
<dbReference type="Gene3D" id="3.30.2010.10">
    <property type="entry name" value="Metalloproteases ('zincins'), catalytic domain"/>
    <property type="match status" value="1"/>
</dbReference>
<feature type="active site" evidence="11">
    <location>
        <position position="157"/>
    </location>
</feature>
<keyword evidence="2 11" id="KW-1003">Cell membrane</keyword>
<keyword evidence="4 11" id="KW-0812">Transmembrane</keyword>
<dbReference type="GO" id="GO:0005886">
    <property type="term" value="C:plasma membrane"/>
    <property type="evidence" value="ECO:0007669"/>
    <property type="project" value="UniProtKB-SubCell"/>
</dbReference>
<evidence type="ECO:0000313" key="14">
    <source>
        <dbReference type="Proteomes" id="UP000466535"/>
    </source>
</evidence>
<keyword evidence="3 11" id="KW-0645">Protease</keyword>
<evidence type="ECO:0000256" key="10">
    <source>
        <dbReference type="ARBA" id="ARBA00023136"/>
    </source>
</evidence>
<keyword evidence="14" id="KW-1185">Reference proteome</keyword>
<evidence type="ECO:0000313" key="13">
    <source>
        <dbReference type="EMBL" id="MXR50177.1"/>
    </source>
</evidence>
<comment type="caution">
    <text evidence="13">The sequence shown here is derived from an EMBL/GenBank/DDBJ whole genome shotgun (WGS) entry which is preliminary data.</text>
</comment>
<evidence type="ECO:0000256" key="9">
    <source>
        <dbReference type="ARBA" id="ARBA00023049"/>
    </source>
</evidence>
<dbReference type="Proteomes" id="UP000466535">
    <property type="component" value="Unassembled WGS sequence"/>
</dbReference>
<keyword evidence="6 11" id="KW-0378">Hydrolase</keyword>
<feature type="transmembrane region" description="Helical" evidence="11">
    <location>
        <begin position="17"/>
        <end position="40"/>
    </location>
</feature>
<protein>
    <recommendedName>
        <fullName evidence="11">Protease HtpX homolog</fullName>
        <ecNumber evidence="11">3.4.24.-</ecNumber>
    </recommendedName>
</protein>
<comment type="similarity">
    <text evidence="1 11">Belongs to the peptidase M48B family.</text>
</comment>
<evidence type="ECO:0000256" key="7">
    <source>
        <dbReference type="ARBA" id="ARBA00022833"/>
    </source>
</evidence>
<evidence type="ECO:0000256" key="11">
    <source>
        <dbReference type="HAMAP-Rule" id="MF_00188"/>
    </source>
</evidence>
<keyword evidence="8 11" id="KW-1133">Transmembrane helix</keyword>
<keyword evidence="7 11" id="KW-0862">Zinc</keyword>
<feature type="binding site" evidence="11">
    <location>
        <position position="249"/>
    </location>
    <ligand>
        <name>Zn(2+)</name>
        <dbReference type="ChEBI" id="CHEBI:29105"/>
        <note>catalytic</note>
    </ligand>
</feature>
<accession>A0A6B0SYD3</accession>
<keyword evidence="9 11" id="KW-0482">Metalloprotease</keyword>
<dbReference type="InterPro" id="IPR050083">
    <property type="entry name" value="HtpX_protease"/>
</dbReference>
<evidence type="ECO:0000259" key="12">
    <source>
        <dbReference type="Pfam" id="PF01435"/>
    </source>
</evidence>